<accession>A0A4Y5ZNQ3</accession>
<evidence type="ECO:0000313" key="1">
    <source>
        <dbReference type="EMBL" id="QDE47171.1"/>
    </source>
</evidence>
<dbReference type="Proteomes" id="UP000318237">
    <property type="component" value="Chromosome"/>
</dbReference>
<reference evidence="1 2" key="1">
    <citation type="submission" date="2019-06" db="EMBL/GenBank/DDBJ databases">
        <title>Whole genome sequencing of XDR Enterobacter.</title>
        <authorList>
            <person name="Gnana Soundari P."/>
            <person name="Vijayakumar R."/>
            <person name="Krishnan P."/>
        </authorList>
    </citation>
    <scope>NUCLEOTIDE SEQUENCE [LARGE SCALE GENOMIC DNA]</scope>
    <source>
        <strain evidence="1 2">C126</strain>
    </source>
</reference>
<organism evidence="1 2">
    <name type="scientific">Enterobacter hormaechei</name>
    <dbReference type="NCBI Taxonomy" id="158836"/>
    <lineage>
        <taxon>Bacteria</taxon>
        <taxon>Pseudomonadati</taxon>
        <taxon>Pseudomonadota</taxon>
        <taxon>Gammaproteobacteria</taxon>
        <taxon>Enterobacterales</taxon>
        <taxon>Enterobacteriaceae</taxon>
        <taxon>Enterobacter</taxon>
        <taxon>Enterobacter cloacae complex</taxon>
    </lineage>
</organism>
<proteinExistence type="predicted"/>
<gene>
    <name evidence="1" type="ORF">EIN43_02800</name>
</gene>
<dbReference type="EMBL" id="CP041054">
    <property type="protein sequence ID" value="QDE47171.1"/>
    <property type="molecule type" value="Genomic_DNA"/>
</dbReference>
<dbReference type="AlphaFoldDB" id="A0A4Y5ZNQ3"/>
<evidence type="ECO:0000313" key="2">
    <source>
        <dbReference type="Proteomes" id="UP000318237"/>
    </source>
</evidence>
<name>A0A4Y5ZNQ3_9ENTR</name>
<sequence>MRWVMTNKVTEAAYKAQIATLQAQLMQRHTVTAIDAVQPFCEAIGINPADYVKATSAMSNQHKAFCDGILKAASSKVTRLQRDATVRILEAQTKRNKAITAASEAAEVAQSMGGLNESTLQ</sequence>
<protein>
    <submittedName>
        <fullName evidence="1">Uncharacterized protein</fullName>
    </submittedName>
</protein>